<proteinExistence type="predicted"/>
<gene>
    <name evidence="4" type="ORF">GMA8713_01534</name>
</gene>
<feature type="chain" id="PRO_5007281931" description="Outer membrane protein beta-barrel domain-containing protein" evidence="2">
    <location>
        <begin position="20"/>
        <end position="180"/>
    </location>
</feature>
<evidence type="ECO:0000256" key="2">
    <source>
        <dbReference type="SAM" id="SignalP"/>
    </source>
</evidence>
<dbReference type="InterPro" id="IPR011250">
    <property type="entry name" value="OMP/PagP_B-barrel"/>
</dbReference>
<keyword evidence="1 2" id="KW-0732">Signal</keyword>
<evidence type="ECO:0000256" key="1">
    <source>
        <dbReference type="ARBA" id="ARBA00022729"/>
    </source>
</evidence>
<protein>
    <recommendedName>
        <fullName evidence="3">Outer membrane protein beta-barrel domain-containing protein</fullName>
    </recommendedName>
</protein>
<dbReference type="EMBL" id="FIZY01000011">
    <property type="protein sequence ID" value="CZF80640.1"/>
    <property type="molecule type" value="Genomic_DNA"/>
</dbReference>
<evidence type="ECO:0000313" key="4">
    <source>
        <dbReference type="EMBL" id="CZF80640.1"/>
    </source>
</evidence>
<dbReference type="InterPro" id="IPR027385">
    <property type="entry name" value="Beta-barrel_OMP"/>
</dbReference>
<evidence type="ECO:0000313" key="5">
    <source>
        <dbReference type="Proteomes" id="UP000073601"/>
    </source>
</evidence>
<feature type="signal peptide" evidence="2">
    <location>
        <begin position="1"/>
        <end position="19"/>
    </location>
</feature>
<dbReference type="AlphaFoldDB" id="A0A128F2I8"/>
<sequence>MKWGTALLFSALTSVATQAYEQDFYIAGSLAAHELADETGQKVAVHIGAKNIADNNFFLGGELEFALLKNNHFQDTYDGYKEDYSYSANIPVGKRFPISSGSSVDVYGLAGYSSLRIYKGSDDMTADGFRWGAGVDGNFSDLMIGLRYTQGKLNGSRDGASEFDDTEKNLSLMLGYRIQL</sequence>
<dbReference type="RefSeq" id="WP_062707427.1">
    <property type="nucleotide sequence ID" value="NZ_CAWRCI010000011.1"/>
</dbReference>
<accession>A0A128F2I8</accession>
<evidence type="ECO:0000259" key="3">
    <source>
        <dbReference type="Pfam" id="PF13505"/>
    </source>
</evidence>
<keyword evidence="5" id="KW-1185">Reference proteome</keyword>
<dbReference type="OrthoDB" id="5916743at2"/>
<reference evidence="5" key="1">
    <citation type="submission" date="2016-02" db="EMBL/GenBank/DDBJ databases">
        <authorList>
            <person name="Rodrigo-Torres Lidia"/>
            <person name="Arahal R.David."/>
        </authorList>
    </citation>
    <scope>NUCLEOTIDE SEQUENCE [LARGE SCALE GENOMIC DNA]</scope>
    <source>
        <strain evidence="5">CECT 8713</strain>
    </source>
</reference>
<dbReference type="Pfam" id="PF13505">
    <property type="entry name" value="OMP_b-brl"/>
    <property type="match status" value="1"/>
</dbReference>
<name>A0A128F2I8_9GAMM</name>
<dbReference type="Proteomes" id="UP000073601">
    <property type="component" value="Unassembled WGS sequence"/>
</dbReference>
<organism evidence="4 5">
    <name type="scientific">Grimontia marina</name>
    <dbReference type="NCBI Taxonomy" id="646534"/>
    <lineage>
        <taxon>Bacteria</taxon>
        <taxon>Pseudomonadati</taxon>
        <taxon>Pseudomonadota</taxon>
        <taxon>Gammaproteobacteria</taxon>
        <taxon>Vibrionales</taxon>
        <taxon>Vibrionaceae</taxon>
        <taxon>Grimontia</taxon>
    </lineage>
</organism>
<dbReference type="SUPFAM" id="SSF56925">
    <property type="entry name" value="OMPA-like"/>
    <property type="match status" value="1"/>
</dbReference>
<feature type="domain" description="Outer membrane protein beta-barrel" evidence="3">
    <location>
        <begin position="6"/>
        <end position="177"/>
    </location>
</feature>